<dbReference type="EMBL" id="QKYT01000013">
    <property type="protein sequence ID" value="RIA98642.1"/>
    <property type="molecule type" value="Genomic_DNA"/>
</dbReference>
<dbReference type="GO" id="GO:0016020">
    <property type="term" value="C:membrane"/>
    <property type="evidence" value="ECO:0007669"/>
    <property type="project" value="UniProtKB-SubCell"/>
</dbReference>
<proteinExistence type="predicted"/>
<evidence type="ECO:0000256" key="1">
    <source>
        <dbReference type="ARBA" id="ARBA00004370"/>
    </source>
</evidence>
<reference evidence="7 8" key="1">
    <citation type="submission" date="2018-06" db="EMBL/GenBank/DDBJ databases">
        <title>Comparative genomics reveals the genomic features of Rhizophagus irregularis, R. cerebriforme, R. diaphanum and Gigaspora rosea, and their symbiotic lifestyle signature.</title>
        <authorList>
            <person name="Morin E."/>
            <person name="San Clemente H."/>
            <person name="Chen E.C.H."/>
            <person name="De La Providencia I."/>
            <person name="Hainaut M."/>
            <person name="Kuo A."/>
            <person name="Kohler A."/>
            <person name="Murat C."/>
            <person name="Tang N."/>
            <person name="Roy S."/>
            <person name="Loubradou J."/>
            <person name="Henrissat B."/>
            <person name="Grigoriev I.V."/>
            <person name="Corradi N."/>
            <person name="Roux C."/>
            <person name="Martin F.M."/>
        </authorList>
    </citation>
    <scope>NUCLEOTIDE SEQUENCE [LARGE SCALE GENOMIC DNA]</scope>
    <source>
        <strain evidence="7 8">DAOM 227022</strain>
    </source>
</reference>
<sequence>MSPITRSKTSLIRWRYPDFPTFQDLEKAFKIAYPKIQDDAKQLLEMMIEESEIREYYYNPTSPEYWIINNEEALEEVVYYKMKKRLILRHKTQLIEKGVDLSEYSDTESEFGGEPPPTIEDLLNKEGISNEVQDELMAESSSSTNSPTTTSFREFISMKKDEESNTRVLMNDYVNNLHRDLRSINFQSPINRIMNLTIQEIIFYLFILFLIITYFIMNPHEYINTQRQKNLIKGKLHGTVKAQVKEFIDQEISRVSKGLMENTEEDNDFIGFVRTQLNEVFQEQLEIFMDGSTSADFALHTGGARIIHQLTSRNYELWPSKSYQKLLGRVTNNIIKSKNPETVISPNVNVGECWCFNGTKGQIAIKLSRSIILTHITYHHISREVSIDPILSAPKEFELWGLPTTTTTSTSNEVKGEIELEKNSLGIFGNDFKYFLGRYQYDINGLPTQTFSLPDSIENKRISAIMMKVLSNHENPQFTCLYRLQVHGVMPK</sequence>
<evidence type="ECO:0000256" key="2">
    <source>
        <dbReference type="ARBA" id="ARBA00022692"/>
    </source>
</evidence>
<dbReference type="OrthoDB" id="342281at2759"/>
<dbReference type="Gene3D" id="2.60.120.260">
    <property type="entry name" value="Galactose-binding domain-like"/>
    <property type="match status" value="1"/>
</dbReference>
<keyword evidence="2 5" id="KW-0812">Transmembrane</keyword>
<dbReference type="PANTHER" id="PTHR12911:SF8">
    <property type="entry name" value="KLAROID PROTEIN-RELATED"/>
    <property type="match status" value="1"/>
</dbReference>
<dbReference type="Proteomes" id="UP000265703">
    <property type="component" value="Unassembled WGS sequence"/>
</dbReference>
<keyword evidence="3 5" id="KW-1133">Transmembrane helix</keyword>
<feature type="transmembrane region" description="Helical" evidence="5">
    <location>
        <begin position="201"/>
        <end position="217"/>
    </location>
</feature>
<protein>
    <submittedName>
        <fullName evidence="7">UNC-like C-terminal-domain-containing protein</fullName>
    </submittedName>
</protein>
<evidence type="ECO:0000259" key="6">
    <source>
        <dbReference type="PROSITE" id="PS51469"/>
    </source>
</evidence>
<dbReference type="AlphaFoldDB" id="A0A397TL41"/>
<dbReference type="PROSITE" id="PS51469">
    <property type="entry name" value="SUN"/>
    <property type="match status" value="1"/>
</dbReference>
<comment type="caution">
    <text evidence="7">The sequence shown here is derived from an EMBL/GenBank/DDBJ whole genome shotgun (WGS) entry which is preliminary data.</text>
</comment>
<name>A0A397TL41_9GLOM</name>
<keyword evidence="8" id="KW-1185">Reference proteome</keyword>
<dbReference type="InterPro" id="IPR045119">
    <property type="entry name" value="SUN1-5"/>
</dbReference>
<evidence type="ECO:0000313" key="8">
    <source>
        <dbReference type="Proteomes" id="UP000265703"/>
    </source>
</evidence>
<dbReference type="Pfam" id="PF07738">
    <property type="entry name" value="Sad1_UNC"/>
    <property type="match status" value="2"/>
</dbReference>
<dbReference type="InterPro" id="IPR012919">
    <property type="entry name" value="SUN_dom"/>
</dbReference>
<evidence type="ECO:0000256" key="4">
    <source>
        <dbReference type="ARBA" id="ARBA00023136"/>
    </source>
</evidence>
<dbReference type="STRING" id="658196.A0A397TL41"/>
<evidence type="ECO:0000256" key="3">
    <source>
        <dbReference type="ARBA" id="ARBA00022989"/>
    </source>
</evidence>
<feature type="domain" description="SUN" evidence="6">
    <location>
        <begin position="303"/>
        <end position="491"/>
    </location>
</feature>
<comment type="subcellular location">
    <subcellularLocation>
        <location evidence="1">Membrane</location>
    </subcellularLocation>
</comment>
<dbReference type="GO" id="GO:0005635">
    <property type="term" value="C:nuclear envelope"/>
    <property type="evidence" value="ECO:0007669"/>
    <property type="project" value="UniProtKB-ARBA"/>
</dbReference>
<gene>
    <name evidence="7" type="ORF">C1645_870569</name>
</gene>
<keyword evidence="4 5" id="KW-0472">Membrane</keyword>
<evidence type="ECO:0000256" key="5">
    <source>
        <dbReference type="SAM" id="Phobius"/>
    </source>
</evidence>
<evidence type="ECO:0000313" key="7">
    <source>
        <dbReference type="EMBL" id="RIA98642.1"/>
    </source>
</evidence>
<dbReference type="PANTHER" id="PTHR12911">
    <property type="entry name" value="SAD1/UNC-84-LIKE PROTEIN-RELATED"/>
    <property type="match status" value="1"/>
</dbReference>
<accession>A0A397TL41</accession>
<dbReference type="GO" id="GO:0043495">
    <property type="term" value="F:protein-membrane adaptor activity"/>
    <property type="evidence" value="ECO:0007669"/>
    <property type="project" value="TreeGrafter"/>
</dbReference>
<organism evidence="7 8">
    <name type="scientific">Glomus cerebriforme</name>
    <dbReference type="NCBI Taxonomy" id="658196"/>
    <lineage>
        <taxon>Eukaryota</taxon>
        <taxon>Fungi</taxon>
        <taxon>Fungi incertae sedis</taxon>
        <taxon>Mucoromycota</taxon>
        <taxon>Glomeromycotina</taxon>
        <taxon>Glomeromycetes</taxon>
        <taxon>Glomerales</taxon>
        <taxon>Glomeraceae</taxon>
        <taxon>Glomus</taxon>
    </lineage>
</organism>